<dbReference type="GO" id="GO:0016757">
    <property type="term" value="F:glycosyltransferase activity"/>
    <property type="evidence" value="ECO:0007669"/>
    <property type="project" value="InterPro"/>
</dbReference>
<dbReference type="Gene3D" id="3.40.50.2000">
    <property type="entry name" value="Glycogen Phosphorylase B"/>
    <property type="match status" value="2"/>
</dbReference>
<feature type="domain" description="Glycosyltransferase subfamily 4-like N-terminal" evidence="2">
    <location>
        <begin position="14"/>
        <end position="192"/>
    </location>
</feature>
<name>A0A1L5NXA4_9HYPH</name>
<dbReference type="RefSeq" id="WP_074072707.1">
    <property type="nucleotide sequence ID" value="NZ_CP017105.1"/>
</dbReference>
<evidence type="ECO:0000259" key="2">
    <source>
        <dbReference type="Pfam" id="PF13439"/>
    </source>
</evidence>
<dbReference type="PANTHER" id="PTHR45947:SF3">
    <property type="entry name" value="SULFOQUINOVOSYL TRANSFERASE SQD2"/>
    <property type="match status" value="1"/>
</dbReference>
<dbReference type="EMBL" id="CP017105">
    <property type="protein sequence ID" value="APO72537.1"/>
    <property type="molecule type" value="Genomic_DNA"/>
</dbReference>
<dbReference type="CDD" id="cd03804">
    <property type="entry name" value="GT4_WbaZ-like"/>
    <property type="match status" value="1"/>
</dbReference>
<dbReference type="OrthoDB" id="9801573at2"/>
<evidence type="ECO:0000313" key="3">
    <source>
        <dbReference type="EMBL" id="APO72537.1"/>
    </source>
</evidence>
<dbReference type="InterPro" id="IPR001296">
    <property type="entry name" value="Glyco_trans_1"/>
</dbReference>
<feature type="domain" description="Glycosyl transferase family 1" evidence="1">
    <location>
        <begin position="194"/>
        <end position="333"/>
    </location>
</feature>
<evidence type="ECO:0000313" key="4">
    <source>
        <dbReference type="Proteomes" id="UP000184749"/>
    </source>
</evidence>
<gene>
    <name evidence="3" type="ORF">IE4872_PD02022</name>
</gene>
<dbReference type="Proteomes" id="UP000184749">
    <property type="component" value="Plasmid pRgalIE4872d"/>
</dbReference>
<dbReference type="Pfam" id="PF00534">
    <property type="entry name" value="Glycos_transf_1"/>
    <property type="match status" value="1"/>
</dbReference>
<proteinExistence type="predicted"/>
<sequence>MKVAIVHDWLVVDGGAEKVLHELLTLFPEADLYSTVFHLPEENRRFLNGKVPKTTFVQKLPFSGRLYRNYLFFMPLAIEQFDFSSYDLVISSSYAVAKGIITGPNQVHVSYVHSPARYAWDMQHQYLRESGLNKGFKGILARWLLHRFRIWDVRTANGVDHWIANSQFIARRIKKIYGVTATVVNPPVKLERFEIKTEKDDFYLVASRLVPYKRIPLVVEAFSRTPNRKLVVIGDGPDMANVKAKAGPNVTVLGYQPDDVLIDYLTRARAFIFAAEEDFGIMPLEAQACGTPVIAYGRGGALETVVDGETGLFFQEQTAEAIVDAVDRFEQDGVAGTPGDFENHVKSFSSEVFRRKIRDLVDAATTRDSLPSVRLRSVRAEQAA</sequence>
<geneLocation type="plasmid" evidence="4">
    <name>prgalie4872d</name>
</geneLocation>
<protein>
    <submittedName>
        <fullName evidence="3">Glycosyltransferase family 1 protein</fullName>
    </submittedName>
</protein>
<reference evidence="3 4" key="1">
    <citation type="submission" date="2016-09" db="EMBL/GenBank/DDBJ databases">
        <title>The complete genome sequences of Rhizobium gallicum, symbiovars gallicum and phaseoli, symbionts associated to common bean (Phaseolus vulgaris).</title>
        <authorList>
            <person name="Bustos P."/>
            <person name="Santamaria R.I."/>
            <person name="Perez-Carrascal O.M."/>
            <person name="Juarez S."/>
            <person name="Lozano L."/>
            <person name="Martinez-Flores I."/>
            <person name="Martinez-Romero E."/>
            <person name="Cevallos M."/>
            <person name="Romero D."/>
            <person name="Davila G."/>
            <person name="Gonzalez V."/>
        </authorList>
    </citation>
    <scope>NUCLEOTIDE SEQUENCE [LARGE SCALE GENOMIC DNA]</scope>
    <source>
        <strain evidence="3 4">IE4872</strain>
        <plasmid evidence="4">prgalie4872d</plasmid>
    </source>
</reference>
<dbReference type="InterPro" id="IPR028098">
    <property type="entry name" value="Glyco_trans_4-like_N"/>
</dbReference>
<dbReference type="PANTHER" id="PTHR45947">
    <property type="entry name" value="SULFOQUINOVOSYL TRANSFERASE SQD2"/>
    <property type="match status" value="1"/>
</dbReference>
<dbReference type="AlphaFoldDB" id="A0A1L5NXA4"/>
<organism evidence="3 4">
    <name type="scientific">Rhizobium gallicum</name>
    <dbReference type="NCBI Taxonomy" id="56730"/>
    <lineage>
        <taxon>Bacteria</taxon>
        <taxon>Pseudomonadati</taxon>
        <taxon>Pseudomonadota</taxon>
        <taxon>Alphaproteobacteria</taxon>
        <taxon>Hyphomicrobiales</taxon>
        <taxon>Rhizobiaceae</taxon>
        <taxon>Rhizobium/Agrobacterium group</taxon>
        <taxon>Rhizobium</taxon>
    </lineage>
</organism>
<keyword evidence="3" id="KW-0614">Plasmid</keyword>
<dbReference type="Pfam" id="PF13439">
    <property type="entry name" value="Glyco_transf_4"/>
    <property type="match status" value="1"/>
</dbReference>
<evidence type="ECO:0000259" key="1">
    <source>
        <dbReference type="Pfam" id="PF00534"/>
    </source>
</evidence>
<dbReference type="SUPFAM" id="SSF53756">
    <property type="entry name" value="UDP-Glycosyltransferase/glycogen phosphorylase"/>
    <property type="match status" value="1"/>
</dbReference>
<accession>A0A1L5NXA4</accession>
<dbReference type="InterPro" id="IPR050194">
    <property type="entry name" value="Glycosyltransferase_grp1"/>
</dbReference>
<keyword evidence="3" id="KW-0808">Transferase</keyword>